<proteinExistence type="predicted"/>
<name>A0AC35FIL2_9BILA</name>
<dbReference type="WBParaSite" id="PS1159_v2.g17882.t1">
    <property type="protein sequence ID" value="PS1159_v2.g17882.t1"/>
    <property type="gene ID" value="PS1159_v2.g17882"/>
</dbReference>
<sequence length="213" mass="22721">MPTKFFVTFAAFLLIIFVIIDAAPASLAADNEARNGPHVIPPVIAGEAPPPSPENLTGKSQSEVEAKNGPHVIPPIEENPPPAPENLNTIESEKEAKNGPHVIPPVVEGEALPPAPETIIAESKSEARNGPHVIPPVIAGEAPPPSPANLSAAAAVAGAQPKKVLRRRPLQKLDKKTISLSSLNNVQTMQQRDAGKKVAADQSADYYYYYYYY</sequence>
<dbReference type="Proteomes" id="UP000887580">
    <property type="component" value="Unplaced"/>
</dbReference>
<reference evidence="2" key="1">
    <citation type="submission" date="2022-11" db="UniProtKB">
        <authorList>
            <consortium name="WormBaseParasite"/>
        </authorList>
    </citation>
    <scope>IDENTIFICATION</scope>
</reference>
<evidence type="ECO:0000313" key="1">
    <source>
        <dbReference type="Proteomes" id="UP000887580"/>
    </source>
</evidence>
<accession>A0AC35FIL2</accession>
<protein>
    <submittedName>
        <fullName evidence="2">Uncharacterized protein</fullName>
    </submittedName>
</protein>
<evidence type="ECO:0000313" key="2">
    <source>
        <dbReference type="WBParaSite" id="PS1159_v2.g17882.t1"/>
    </source>
</evidence>
<organism evidence="1 2">
    <name type="scientific">Panagrolaimus sp. PS1159</name>
    <dbReference type="NCBI Taxonomy" id="55785"/>
    <lineage>
        <taxon>Eukaryota</taxon>
        <taxon>Metazoa</taxon>
        <taxon>Ecdysozoa</taxon>
        <taxon>Nematoda</taxon>
        <taxon>Chromadorea</taxon>
        <taxon>Rhabditida</taxon>
        <taxon>Tylenchina</taxon>
        <taxon>Panagrolaimomorpha</taxon>
        <taxon>Panagrolaimoidea</taxon>
        <taxon>Panagrolaimidae</taxon>
        <taxon>Panagrolaimus</taxon>
    </lineage>
</organism>